<reference evidence="2" key="1">
    <citation type="submission" date="2023-01" db="EMBL/GenBank/DDBJ databases">
        <title>Genome assembly of the deep-sea coral Lophelia pertusa.</title>
        <authorList>
            <person name="Herrera S."/>
            <person name="Cordes E."/>
        </authorList>
    </citation>
    <scope>NUCLEOTIDE SEQUENCE</scope>
    <source>
        <strain evidence="2">USNM1676648</strain>
        <tissue evidence="2">Polyp</tissue>
    </source>
</reference>
<dbReference type="AlphaFoldDB" id="A0A9X0D462"/>
<dbReference type="OrthoDB" id="5970486at2759"/>
<evidence type="ECO:0000313" key="3">
    <source>
        <dbReference type="Proteomes" id="UP001163046"/>
    </source>
</evidence>
<gene>
    <name evidence="2" type="ORF">OS493_010632</name>
</gene>
<comment type="caution">
    <text evidence="2">The sequence shown here is derived from an EMBL/GenBank/DDBJ whole genome shotgun (WGS) entry which is preliminary data.</text>
</comment>
<name>A0A9X0D462_9CNID</name>
<evidence type="ECO:0000313" key="2">
    <source>
        <dbReference type="EMBL" id="KAJ7386235.1"/>
    </source>
</evidence>
<dbReference type="Proteomes" id="UP001163046">
    <property type="component" value="Unassembled WGS sequence"/>
</dbReference>
<evidence type="ECO:0000256" key="1">
    <source>
        <dbReference type="SAM" id="MobiDB-lite"/>
    </source>
</evidence>
<keyword evidence="3" id="KW-1185">Reference proteome</keyword>
<feature type="region of interest" description="Disordered" evidence="1">
    <location>
        <begin position="71"/>
        <end position="91"/>
    </location>
</feature>
<organism evidence="2 3">
    <name type="scientific">Desmophyllum pertusum</name>
    <dbReference type="NCBI Taxonomy" id="174260"/>
    <lineage>
        <taxon>Eukaryota</taxon>
        <taxon>Metazoa</taxon>
        <taxon>Cnidaria</taxon>
        <taxon>Anthozoa</taxon>
        <taxon>Hexacorallia</taxon>
        <taxon>Scleractinia</taxon>
        <taxon>Caryophylliina</taxon>
        <taxon>Caryophylliidae</taxon>
        <taxon>Desmophyllum</taxon>
    </lineage>
</organism>
<feature type="region of interest" description="Disordered" evidence="1">
    <location>
        <begin position="1"/>
        <end position="51"/>
    </location>
</feature>
<feature type="compositionally biased region" description="Basic residues" evidence="1">
    <location>
        <begin position="1"/>
        <end position="10"/>
    </location>
</feature>
<dbReference type="EMBL" id="MU825877">
    <property type="protein sequence ID" value="KAJ7386235.1"/>
    <property type="molecule type" value="Genomic_DNA"/>
</dbReference>
<sequence>MAAHGRRKGQRNVERQMDQNWRTPSRSGSPGTPQVNGSAYPSYKREPPAPVDFEYKKNVEFLKREWKKFETEHRTSKDTVTEFVPRDANTQDFQPFDVDAFLENLHQRRQQQQQEYRG</sequence>
<feature type="compositionally biased region" description="Polar residues" evidence="1">
    <location>
        <begin position="18"/>
        <end position="39"/>
    </location>
</feature>
<accession>A0A9X0D462</accession>
<feature type="compositionally biased region" description="Basic and acidic residues" evidence="1">
    <location>
        <begin position="71"/>
        <end position="80"/>
    </location>
</feature>
<proteinExistence type="predicted"/>
<protein>
    <submittedName>
        <fullName evidence="2">Uncharacterized protein</fullName>
    </submittedName>
</protein>